<dbReference type="EMBL" id="CM001440">
    <property type="protein sequence ID" value="EHR60519.1"/>
    <property type="molecule type" value="Genomic_DNA"/>
</dbReference>
<dbReference type="CDD" id="cd05829">
    <property type="entry name" value="Sortase_F"/>
    <property type="match status" value="1"/>
</dbReference>
<dbReference type="AlphaFoldDB" id="H5XGI0"/>
<evidence type="ECO:0000313" key="4">
    <source>
        <dbReference type="Proteomes" id="UP000002791"/>
    </source>
</evidence>
<dbReference type="InterPro" id="IPR023365">
    <property type="entry name" value="Sortase_dom-sf"/>
</dbReference>
<dbReference type="Gene3D" id="2.40.260.10">
    <property type="entry name" value="Sortase"/>
    <property type="match status" value="1"/>
</dbReference>
<organism evidence="3 4">
    <name type="scientific">Saccharomonospora cyanea NA-134</name>
    <dbReference type="NCBI Taxonomy" id="882082"/>
    <lineage>
        <taxon>Bacteria</taxon>
        <taxon>Bacillati</taxon>
        <taxon>Actinomycetota</taxon>
        <taxon>Actinomycetes</taxon>
        <taxon>Pseudonocardiales</taxon>
        <taxon>Pseudonocardiaceae</taxon>
        <taxon>Saccharomonospora</taxon>
    </lineage>
</organism>
<dbReference type="InterPro" id="IPR005754">
    <property type="entry name" value="Sortase"/>
</dbReference>
<feature type="compositionally biased region" description="Pro residues" evidence="2">
    <location>
        <begin position="74"/>
        <end position="84"/>
    </location>
</feature>
<feature type="region of interest" description="Disordered" evidence="2">
    <location>
        <begin position="36"/>
        <end position="92"/>
    </location>
</feature>
<reference evidence="3 4" key="1">
    <citation type="submission" date="2011-11" db="EMBL/GenBank/DDBJ databases">
        <title>The Noncontiguous Finished sequence of Saccharomonospora cyanea NA-134.</title>
        <authorList>
            <consortium name="US DOE Joint Genome Institute"/>
            <person name="Lucas S."/>
            <person name="Han J."/>
            <person name="Lapidus A."/>
            <person name="Cheng J.-F."/>
            <person name="Goodwin L."/>
            <person name="Pitluck S."/>
            <person name="Peters L."/>
            <person name="Ovchinnikova G."/>
            <person name="Lu M."/>
            <person name="Detter J.C."/>
            <person name="Han C."/>
            <person name="Tapia R."/>
            <person name="Land M."/>
            <person name="Hauser L."/>
            <person name="Kyrpides N."/>
            <person name="Ivanova N."/>
            <person name="Pagani I."/>
            <person name="Brambilla E.-M."/>
            <person name="Klenk H.-P."/>
            <person name="Woyke T."/>
        </authorList>
    </citation>
    <scope>NUCLEOTIDE SEQUENCE [LARGE SCALE GENOMIC DNA]</scope>
    <source>
        <strain evidence="3 4">NA-134</strain>
    </source>
</reference>
<evidence type="ECO:0000313" key="3">
    <source>
        <dbReference type="EMBL" id="EHR60519.1"/>
    </source>
</evidence>
<evidence type="ECO:0000256" key="1">
    <source>
        <dbReference type="ARBA" id="ARBA00022801"/>
    </source>
</evidence>
<dbReference type="HOGENOM" id="CLU_062592_4_0_11"/>
<dbReference type="Pfam" id="PF04203">
    <property type="entry name" value="Sortase"/>
    <property type="match status" value="1"/>
</dbReference>
<dbReference type="InterPro" id="IPR042001">
    <property type="entry name" value="Sortase_F"/>
</dbReference>
<keyword evidence="4" id="KW-1185">Reference proteome</keyword>
<dbReference type="RefSeq" id="WP_005455193.1">
    <property type="nucleotide sequence ID" value="NZ_CM001440.1"/>
</dbReference>
<gene>
    <name evidence="3" type="ORF">SaccyDRAFT_1618</name>
</gene>
<proteinExistence type="predicted"/>
<dbReference type="STRING" id="882082.SaccyDRAFT_1618"/>
<dbReference type="eggNOG" id="COG3764">
    <property type="taxonomic scope" value="Bacteria"/>
</dbReference>
<dbReference type="GO" id="GO:0016787">
    <property type="term" value="F:hydrolase activity"/>
    <property type="evidence" value="ECO:0007669"/>
    <property type="project" value="UniProtKB-KW"/>
</dbReference>
<protein>
    <submittedName>
        <fullName evidence="3">Sortase (Surface protein transpeptidase)</fullName>
    </submittedName>
</protein>
<sequence length="229" mass="23962">MTSWWRSPVWQRRTATALGVLAVLAVTAGTAVLRSAPSARPSEPGAVAPAPAVPEVTARVPGTAETEPPREPRAAPPRPGPQPPNSVRLPGGATSTLVRTELTADGTLPIPGGVDRAAWWGAGFGDDRGAALVAGHVDWYGRSGPFTSLFRLEAGDEVTVRDAAGRTWTYRVASATTLHKSRLARYAPELFAQDGPHRLLLVTCGGDYLGGTGGYSDNHIVTAKLVSGR</sequence>
<evidence type="ECO:0000256" key="2">
    <source>
        <dbReference type="SAM" id="MobiDB-lite"/>
    </source>
</evidence>
<accession>H5XGI0</accession>
<dbReference type="SUPFAM" id="SSF63817">
    <property type="entry name" value="Sortase"/>
    <property type="match status" value="1"/>
</dbReference>
<feature type="compositionally biased region" description="Low complexity" evidence="2">
    <location>
        <begin position="44"/>
        <end position="66"/>
    </location>
</feature>
<keyword evidence="1" id="KW-0378">Hydrolase</keyword>
<name>H5XGI0_9PSEU</name>
<dbReference type="Proteomes" id="UP000002791">
    <property type="component" value="Chromosome"/>
</dbReference>